<dbReference type="KEGG" id="tav:G4V39_10620"/>
<dbReference type="AlphaFoldDB" id="A0A6G7PYV3"/>
<dbReference type="Pfam" id="PF02578">
    <property type="entry name" value="Cu-oxidase_4"/>
    <property type="match status" value="1"/>
</dbReference>
<dbReference type="Proteomes" id="UP000502179">
    <property type="component" value="Chromosome"/>
</dbReference>
<keyword evidence="11" id="KW-1185">Reference proteome</keyword>
<evidence type="ECO:0000256" key="3">
    <source>
        <dbReference type="ARBA" id="ARBA00022679"/>
    </source>
</evidence>
<evidence type="ECO:0000256" key="4">
    <source>
        <dbReference type="ARBA" id="ARBA00022723"/>
    </source>
</evidence>
<comment type="similarity">
    <text evidence="2">Belongs to the purine nucleoside phosphorylase YfiH/LACC1 family.</text>
</comment>
<evidence type="ECO:0000256" key="1">
    <source>
        <dbReference type="ARBA" id="ARBA00000553"/>
    </source>
</evidence>
<reference evidence="10 11" key="1">
    <citation type="submission" date="2020-02" db="EMBL/GenBank/DDBJ databases">
        <title>Genome analysis of Thermosulfuriphilus ammonigenes ST65T, an anaerobic thermophilic chemolithoautotrophic bacterium isolated from a deep-sea hydrothermal vent.</title>
        <authorList>
            <person name="Slobodkina G."/>
            <person name="Allioux M."/>
            <person name="Merkel A."/>
            <person name="Alain K."/>
            <person name="Jebbar M."/>
            <person name="Slobodkin A."/>
        </authorList>
    </citation>
    <scope>NUCLEOTIDE SEQUENCE [LARGE SCALE GENOMIC DNA]</scope>
    <source>
        <strain evidence="10 11">ST65</strain>
    </source>
</reference>
<dbReference type="GO" id="GO:0005507">
    <property type="term" value="F:copper ion binding"/>
    <property type="evidence" value="ECO:0007669"/>
    <property type="project" value="TreeGrafter"/>
</dbReference>
<comment type="catalytic activity">
    <reaction evidence="1">
        <text>inosine + phosphate = alpha-D-ribose 1-phosphate + hypoxanthine</text>
        <dbReference type="Rhea" id="RHEA:27646"/>
        <dbReference type="ChEBI" id="CHEBI:17368"/>
        <dbReference type="ChEBI" id="CHEBI:17596"/>
        <dbReference type="ChEBI" id="CHEBI:43474"/>
        <dbReference type="ChEBI" id="CHEBI:57720"/>
        <dbReference type="EC" id="2.4.2.1"/>
    </reaction>
    <physiologicalReaction direction="left-to-right" evidence="1">
        <dbReference type="Rhea" id="RHEA:27647"/>
    </physiologicalReaction>
</comment>
<dbReference type="PANTHER" id="PTHR30616">
    <property type="entry name" value="UNCHARACTERIZED PROTEIN YFIH"/>
    <property type="match status" value="1"/>
</dbReference>
<keyword evidence="6" id="KW-0862">Zinc</keyword>
<evidence type="ECO:0000256" key="5">
    <source>
        <dbReference type="ARBA" id="ARBA00022801"/>
    </source>
</evidence>
<dbReference type="GO" id="GO:0016787">
    <property type="term" value="F:hydrolase activity"/>
    <property type="evidence" value="ECO:0007669"/>
    <property type="project" value="UniProtKB-KW"/>
</dbReference>
<evidence type="ECO:0000256" key="8">
    <source>
        <dbReference type="ARBA" id="ARBA00048968"/>
    </source>
</evidence>
<comment type="catalytic activity">
    <reaction evidence="7">
        <text>adenosine + H2O + H(+) = inosine + NH4(+)</text>
        <dbReference type="Rhea" id="RHEA:24408"/>
        <dbReference type="ChEBI" id="CHEBI:15377"/>
        <dbReference type="ChEBI" id="CHEBI:15378"/>
        <dbReference type="ChEBI" id="CHEBI:16335"/>
        <dbReference type="ChEBI" id="CHEBI:17596"/>
        <dbReference type="ChEBI" id="CHEBI:28938"/>
        <dbReference type="EC" id="3.5.4.4"/>
    </reaction>
    <physiologicalReaction direction="left-to-right" evidence="7">
        <dbReference type="Rhea" id="RHEA:24409"/>
    </physiologicalReaction>
</comment>
<dbReference type="EMBL" id="CP048877">
    <property type="protein sequence ID" value="QIJ72701.1"/>
    <property type="molecule type" value="Genomic_DNA"/>
</dbReference>
<dbReference type="GO" id="GO:0017061">
    <property type="term" value="F:S-methyl-5-thioadenosine phosphorylase activity"/>
    <property type="evidence" value="ECO:0007669"/>
    <property type="project" value="UniProtKB-EC"/>
</dbReference>
<keyword evidence="5" id="KW-0378">Hydrolase</keyword>
<proteinExistence type="inferred from homology"/>
<dbReference type="CDD" id="cd16833">
    <property type="entry name" value="YfiH"/>
    <property type="match status" value="1"/>
</dbReference>
<dbReference type="Gene3D" id="3.60.140.10">
    <property type="entry name" value="CNF1/YfiH-like putative cysteine hydrolases"/>
    <property type="match status" value="1"/>
</dbReference>
<dbReference type="SUPFAM" id="SSF64438">
    <property type="entry name" value="CNF1/YfiH-like putative cysteine hydrolases"/>
    <property type="match status" value="1"/>
</dbReference>
<dbReference type="PANTHER" id="PTHR30616:SF2">
    <property type="entry name" value="PURINE NUCLEOSIDE PHOSPHORYLASE LACC1"/>
    <property type="match status" value="1"/>
</dbReference>
<evidence type="ECO:0000256" key="9">
    <source>
        <dbReference type="ARBA" id="ARBA00049893"/>
    </source>
</evidence>
<comment type="catalytic activity">
    <reaction evidence="8">
        <text>adenosine + phosphate = alpha-D-ribose 1-phosphate + adenine</text>
        <dbReference type="Rhea" id="RHEA:27642"/>
        <dbReference type="ChEBI" id="CHEBI:16335"/>
        <dbReference type="ChEBI" id="CHEBI:16708"/>
        <dbReference type="ChEBI" id="CHEBI:43474"/>
        <dbReference type="ChEBI" id="CHEBI:57720"/>
        <dbReference type="EC" id="2.4.2.1"/>
    </reaction>
    <physiologicalReaction direction="left-to-right" evidence="8">
        <dbReference type="Rhea" id="RHEA:27643"/>
    </physiologicalReaction>
</comment>
<accession>A0A6G7PYV3</accession>
<evidence type="ECO:0000256" key="2">
    <source>
        <dbReference type="ARBA" id="ARBA00007353"/>
    </source>
</evidence>
<dbReference type="InterPro" id="IPR038371">
    <property type="entry name" value="Cu_polyphenol_OxRdtase_sf"/>
</dbReference>
<name>A0A6G7PYV3_9BACT</name>
<evidence type="ECO:0000313" key="11">
    <source>
        <dbReference type="Proteomes" id="UP000502179"/>
    </source>
</evidence>
<comment type="catalytic activity">
    <reaction evidence="9">
        <text>S-methyl-5'-thioadenosine + phosphate = 5-(methylsulfanyl)-alpha-D-ribose 1-phosphate + adenine</text>
        <dbReference type="Rhea" id="RHEA:11852"/>
        <dbReference type="ChEBI" id="CHEBI:16708"/>
        <dbReference type="ChEBI" id="CHEBI:17509"/>
        <dbReference type="ChEBI" id="CHEBI:43474"/>
        <dbReference type="ChEBI" id="CHEBI:58533"/>
        <dbReference type="EC" id="2.4.2.28"/>
    </reaction>
    <physiologicalReaction direction="left-to-right" evidence="9">
        <dbReference type="Rhea" id="RHEA:11853"/>
    </physiologicalReaction>
</comment>
<sequence>MFSLVLEKRGPLLLYRTHLAPDLEILVSTRFGGASKGPYEGLNLSYSVGDDPCRVRENLSLLKEVAGVSAIQGLRQVHGNRVVCVESAGLKEPEADGLITTSPGLGLLIRQADCQAVVLYDEKVPVLANLHCGWRGLRAGLIARTLSLMKRRFGACPRRLLAFIAPSLGPCCGEFRERKRLPESFWRHSPRPLYVDLWAVAREQLLRQGLPMENIFVSGLCTVCHPEFYSFRRQGLTGRFGTLAFMR</sequence>
<dbReference type="RefSeq" id="WP_166032916.1">
    <property type="nucleotide sequence ID" value="NZ_CP048877.1"/>
</dbReference>
<gene>
    <name evidence="10" type="ORF">G4V39_10620</name>
</gene>
<evidence type="ECO:0000256" key="7">
    <source>
        <dbReference type="ARBA" id="ARBA00047989"/>
    </source>
</evidence>
<evidence type="ECO:0000313" key="10">
    <source>
        <dbReference type="EMBL" id="QIJ72701.1"/>
    </source>
</evidence>
<dbReference type="InterPro" id="IPR003730">
    <property type="entry name" value="Cu_polyphenol_OxRdtase"/>
</dbReference>
<keyword evidence="4" id="KW-0479">Metal-binding</keyword>
<evidence type="ECO:0000256" key="6">
    <source>
        <dbReference type="ARBA" id="ARBA00022833"/>
    </source>
</evidence>
<organism evidence="10 11">
    <name type="scientific">Thermosulfuriphilus ammonigenes</name>
    <dbReference type="NCBI Taxonomy" id="1936021"/>
    <lineage>
        <taxon>Bacteria</taxon>
        <taxon>Pseudomonadati</taxon>
        <taxon>Thermodesulfobacteriota</taxon>
        <taxon>Thermodesulfobacteria</taxon>
        <taxon>Thermodesulfobacteriales</taxon>
        <taxon>Thermodesulfobacteriaceae</taxon>
        <taxon>Thermosulfuriphilus</taxon>
    </lineage>
</organism>
<protein>
    <submittedName>
        <fullName evidence="10">Laccase domain-containing protein</fullName>
    </submittedName>
</protein>
<keyword evidence="3" id="KW-0808">Transferase</keyword>
<dbReference type="InterPro" id="IPR011324">
    <property type="entry name" value="Cytotoxic_necrot_fac-like_cat"/>
</dbReference>